<dbReference type="InterPro" id="IPR001650">
    <property type="entry name" value="Helicase_C-like"/>
</dbReference>
<feature type="repeat" description="PPR" evidence="3">
    <location>
        <begin position="220"/>
        <end position="254"/>
    </location>
</feature>
<dbReference type="InterPro" id="IPR027417">
    <property type="entry name" value="P-loop_NTPase"/>
</dbReference>
<dbReference type="PROSITE" id="PS51375">
    <property type="entry name" value="PPR"/>
    <property type="match status" value="1"/>
</dbReference>
<feature type="compositionally biased region" description="Polar residues" evidence="4">
    <location>
        <begin position="43"/>
        <end position="60"/>
    </location>
</feature>
<sequence>MSSCLPDKNKLKRRGGLIVAPLLPTSPFNPKASKSFNEDLENQDPNQSTPSRLPRQTKTRNAVKDMIKSSVGKKVEEEREEPKPEKLPPRLKSTMSARNLFSRKDLLSQISNKLKIVIEKSTFPKDVRANPPTPQRFPSPCSVKNAKAIANGRSPLNSKPERAVLQEGCSNVSVAGDSGGTTTDLFSFLKSCSYLEYILVLSCLLRPALLLSRLLLPNPSTFQWNTIIRACSSCHFPRESLNLFCKMRQKSTVPDAYTFYEFFGVYTTIIGGLVKSRFVDDARKLFNEMPVRNVVFWTSLIAGYAKDGRASDVENELPKKIERLVRCEAFAYQKLLMKRVEENLGSLRSAKVPTLSFLLFQLMQVDSFLPKHFLPPIIRLCGKLKMLDSLLPKLKATGHQVLFFSTMMRLLDVMEDYLCWKRYRYLCLDGHTFGLDRGALVDEFNRSDSQEFIFLLSIRAGGVGVNLQATDTVILFDTDWNPQAILTSWDPIFITIVHTVEEQVRAAAEHKLGVANQSITIGFFDNNTRYITQGQFMRIGIFDARSELCLVSRLPC</sequence>
<dbReference type="Gene3D" id="3.40.50.300">
    <property type="entry name" value="P-loop containing nucleotide triphosphate hydrolases"/>
    <property type="match status" value="1"/>
</dbReference>
<name>A0A8J5GTR2_ZINOF</name>
<dbReference type="InterPro" id="IPR011990">
    <property type="entry name" value="TPR-like_helical_dom_sf"/>
</dbReference>
<keyword evidence="7" id="KW-1185">Reference proteome</keyword>
<evidence type="ECO:0000256" key="1">
    <source>
        <dbReference type="ARBA" id="ARBA00022737"/>
    </source>
</evidence>
<evidence type="ECO:0000256" key="3">
    <source>
        <dbReference type="PROSITE-ProRule" id="PRU00708"/>
    </source>
</evidence>
<dbReference type="EMBL" id="JACMSC010000008">
    <property type="protein sequence ID" value="KAG6509979.1"/>
    <property type="molecule type" value="Genomic_DNA"/>
</dbReference>
<dbReference type="InterPro" id="IPR049730">
    <property type="entry name" value="SNF2/RAD54-like_C"/>
</dbReference>
<dbReference type="Gene3D" id="1.25.40.10">
    <property type="entry name" value="Tetratricopeptide repeat domain"/>
    <property type="match status" value="2"/>
</dbReference>
<dbReference type="Pfam" id="PF00271">
    <property type="entry name" value="Helicase_C"/>
    <property type="match status" value="1"/>
</dbReference>
<dbReference type="SMART" id="SM00490">
    <property type="entry name" value="HELICc"/>
    <property type="match status" value="1"/>
</dbReference>
<evidence type="ECO:0000256" key="2">
    <source>
        <dbReference type="ARBA" id="ARBA00022801"/>
    </source>
</evidence>
<dbReference type="PANTHER" id="PTHR10799">
    <property type="entry name" value="SNF2/RAD54 HELICASE FAMILY"/>
    <property type="match status" value="1"/>
</dbReference>
<evidence type="ECO:0000259" key="5">
    <source>
        <dbReference type="PROSITE" id="PS51194"/>
    </source>
</evidence>
<organism evidence="6 7">
    <name type="scientific">Zingiber officinale</name>
    <name type="common">Ginger</name>
    <name type="synonym">Amomum zingiber</name>
    <dbReference type="NCBI Taxonomy" id="94328"/>
    <lineage>
        <taxon>Eukaryota</taxon>
        <taxon>Viridiplantae</taxon>
        <taxon>Streptophyta</taxon>
        <taxon>Embryophyta</taxon>
        <taxon>Tracheophyta</taxon>
        <taxon>Spermatophyta</taxon>
        <taxon>Magnoliopsida</taxon>
        <taxon>Liliopsida</taxon>
        <taxon>Zingiberales</taxon>
        <taxon>Zingiberaceae</taxon>
        <taxon>Zingiber</taxon>
    </lineage>
</organism>
<protein>
    <recommendedName>
        <fullName evidence="5">Helicase C-terminal domain-containing protein</fullName>
    </recommendedName>
</protein>
<feature type="compositionally biased region" description="Polar residues" evidence="4">
    <location>
        <begin position="26"/>
        <end position="35"/>
    </location>
</feature>
<dbReference type="CDD" id="cd18793">
    <property type="entry name" value="SF2_C_SNF"/>
    <property type="match status" value="1"/>
</dbReference>
<proteinExistence type="predicted"/>
<keyword evidence="2" id="KW-0378">Hydrolase</keyword>
<feature type="compositionally biased region" description="Basic and acidic residues" evidence="4">
    <location>
        <begin position="62"/>
        <end position="88"/>
    </location>
</feature>
<dbReference type="Proteomes" id="UP000734854">
    <property type="component" value="Unassembled WGS sequence"/>
</dbReference>
<reference evidence="6 7" key="1">
    <citation type="submission" date="2020-08" db="EMBL/GenBank/DDBJ databases">
        <title>Plant Genome Project.</title>
        <authorList>
            <person name="Zhang R.-G."/>
        </authorList>
    </citation>
    <scope>NUCLEOTIDE SEQUENCE [LARGE SCALE GENOMIC DNA]</scope>
    <source>
        <tissue evidence="6">Rhizome</tissue>
    </source>
</reference>
<feature type="domain" description="Helicase C-terminal" evidence="5">
    <location>
        <begin position="386"/>
        <end position="552"/>
    </location>
</feature>
<evidence type="ECO:0000256" key="4">
    <source>
        <dbReference type="SAM" id="MobiDB-lite"/>
    </source>
</evidence>
<evidence type="ECO:0000313" key="6">
    <source>
        <dbReference type="EMBL" id="KAG6509979.1"/>
    </source>
</evidence>
<dbReference type="Pfam" id="PF01535">
    <property type="entry name" value="PPR"/>
    <property type="match status" value="3"/>
</dbReference>
<dbReference type="InterPro" id="IPR002885">
    <property type="entry name" value="PPR_rpt"/>
</dbReference>
<dbReference type="GO" id="GO:0016787">
    <property type="term" value="F:hydrolase activity"/>
    <property type="evidence" value="ECO:0007669"/>
    <property type="project" value="UniProtKB-KW"/>
</dbReference>
<keyword evidence="1" id="KW-0677">Repeat</keyword>
<dbReference type="NCBIfam" id="TIGR00756">
    <property type="entry name" value="PPR"/>
    <property type="match status" value="2"/>
</dbReference>
<dbReference type="PROSITE" id="PS51194">
    <property type="entry name" value="HELICASE_CTER"/>
    <property type="match status" value="1"/>
</dbReference>
<accession>A0A8J5GTR2</accession>
<dbReference type="AlphaFoldDB" id="A0A8J5GTR2"/>
<evidence type="ECO:0000313" key="7">
    <source>
        <dbReference type="Proteomes" id="UP000734854"/>
    </source>
</evidence>
<gene>
    <name evidence="6" type="ORF">ZIOFF_027987</name>
</gene>
<feature type="region of interest" description="Disordered" evidence="4">
    <location>
        <begin position="1"/>
        <end position="90"/>
    </location>
</feature>
<comment type="caution">
    <text evidence="6">The sequence shown here is derived from an EMBL/GenBank/DDBJ whole genome shotgun (WGS) entry which is preliminary data.</text>
</comment>
<dbReference type="SUPFAM" id="SSF52540">
    <property type="entry name" value="P-loop containing nucleoside triphosphate hydrolases"/>
    <property type="match status" value="1"/>
</dbReference>